<protein>
    <submittedName>
        <fullName evidence="6">Choline-sulfatase</fullName>
        <ecNumber evidence="6">3.1.6.6</ecNumber>
    </submittedName>
</protein>
<feature type="domain" description="Choline sulfatase enzyme C-terminal" evidence="5">
    <location>
        <begin position="463"/>
        <end position="497"/>
    </location>
</feature>
<dbReference type="EC" id="3.1.6.6" evidence="6"/>
<dbReference type="InterPro" id="IPR000917">
    <property type="entry name" value="Sulfatase_N"/>
</dbReference>
<gene>
    <name evidence="6" type="primary">betC</name>
    <name evidence="6" type="ORF">G7066_05250</name>
</gene>
<dbReference type="InterPro" id="IPR017785">
    <property type="entry name" value="Choline-sulfatase"/>
</dbReference>
<name>A0ABX6JW54_9MICO</name>
<evidence type="ECO:0000259" key="4">
    <source>
        <dbReference type="Pfam" id="PF00884"/>
    </source>
</evidence>
<evidence type="ECO:0000256" key="2">
    <source>
        <dbReference type="ARBA" id="ARBA00022723"/>
    </source>
</evidence>
<reference evidence="6 7" key="1">
    <citation type="submission" date="2020-03" db="EMBL/GenBank/DDBJ databases">
        <title>Leucobacter sp. nov., isolated from beetles.</title>
        <authorList>
            <person name="Hyun D.-W."/>
            <person name="Bae J.-W."/>
        </authorList>
    </citation>
    <scope>NUCLEOTIDE SEQUENCE [LARGE SCALE GENOMIC DNA]</scope>
    <source>
        <strain evidence="6 7">HDW9A</strain>
    </source>
</reference>
<dbReference type="Pfam" id="PF12411">
    <property type="entry name" value="Choline_sulf_C"/>
    <property type="match status" value="1"/>
</dbReference>
<dbReference type="PANTHER" id="PTHR45953:SF1">
    <property type="entry name" value="IDURONATE 2-SULFATASE"/>
    <property type="match status" value="1"/>
</dbReference>
<dbReference type="NCBIfam" id="TIGR03417">
    <property type="entry name" value="chol_sulfatase"/>
    <property type="match status" value="1"/>
</dbReference>
<dbReference type="SUPFAM" id="SSF53649">
    <property type="entry name" value="Alkaline phosphatase-like"/>
    <property type="match status" value="1"/>
</dbReference>
<dbReference type="RefSeq" id="WP_166329578.1">
    <property type="nucleotide sequence ID" value="NZ_CP049933.1"/>
</dbReference>
<feature type="domain" description="Sulfatase N-terminal" evidence="4">
    <location>
        <begin position="6"/>
        <end position="355"/>
    </location>
</feature>
<accession>A0ABX6JW54</accession>
<dbReference type="EMBL" id="CP049933">
    <property type="protein sequence ID" value="QIM18211.1"/>
    <property type="molecule type" value="Genomic_DNA"/>
</dbReference>
<keyword evidence="7" id="KW-1185">Reference proteome</keyword>
<dbReference type="InterPro" id="IPR025863">
    <property type="entry name" value="Choline_sulf_C_dom"/>
</dbReference>
<proteinExistence type="inferred from homology"/>
<dbReference type="PANTHER" id="PTHR45953">
    <property type="entry name" value="IDURONATE 2-SULFATASE"/>
    <property type="match status" value="1"/>
</dbReference>
<comment type="similarity">
    <text evidence="1">Belongs to the sulfatase family.</text>
</comment>
<keyword evidence="3 6" id="KW-0378">Hydrolase</keyword>
<dbReference type="Proteomes" id="UP000503441">
    <property type="component" value="Chromosome"/>
</dbReference>
<evidence type="ECO:0000313" key="7">
    <source>
        <dbReference type="Proteomes" id="UP000503441"/>
    </source>
</evidence>
<evidence type="ECO:0000259" key="5">
    <source>
        <dbReference type="Pfam" id="PF12411"/>
    </source>
</evidence>
<evidence type="ECO:0000313" key="6">
    <source>
        <dbReference type="EMBL" id="QIM18211.1"/>
    </source>
</evidence>
<evidence type="ECO:0000256" key="1">
    <source>
        <dbReference type="ARBA" id="ARBA00008779"/>
    </source>
</evidence>
<sequence length="514" mass="57325">MTQNRPNIIVIQADQMAPQALGAYGNRAAKTPHIDALAEEGAVFDRAYCNTPLCAPSRASMMTGRLPSEIGCYDNGDDFAASEPTFAHRLRAAGYHTALIGRMHFIGPDQKHGFEERLTTDVYPADLDMVPDWTLPLDQRLQWYHDADTVFTAGTSHATVQQDFDDEVGFRTLRHLNDRVRANQAAGEELPFLMVTSFIHPHDPYEPPREHWDRFEGVEIPDPAHPEVPDAAADPHTHRLRAMSGFDVRDPSNDEVRRARRAYYASVSYIDDHIGRIRERLEQLGLAKNTVIIVTSDHGDMLGEKGLWYKMSPYEQSSRVPMIAHGPSQFVPRGRFVSTVCLLDLMPTLLEIAGVPSPGDPDALGVSLLETARRERAGEARAEDRDIVIEYLAEGTYRPQLTLVRGNLKFVYCPGDPEQLFDLAVDPHELENRAADAGYAAVVQDLRATLDARYDLGALESGVLASQASRRLVAEALQTGRVQHWDYNPGPEQRYVRGDFWSALSYGKIADPVS</sequence>
<dbReference type="GO" id="GO:0047753">
    <property type="term" value="F:choline-sulfatase activity"/>
    <property type="evidence" value="ECO:0007669"/>
    <property type="project" value="UniProtKB-EC"/>
</dbReference>
<evidence type="ECO:0000256" key="3">
    <source>
        <dbReference type="ARBA" id="ARBA00022801"/>
    </source>
</evidence>
<dbReference type="PROSITE" id="PS00523">
    <property type="entry name" value="SULFATASE_1"/>
    <property type="match status" value="1"/>
</dbReference>
<dbReference type="InterPro" id="IPR024607">
    <property type="entry name" value="Sulfatase_CS"/>
</dbReference>
<dbReference type="Gene3D" id="3.40.720.10">
    <property type="entry name" value="Alkaline Phosphatase, subunit A"/>
    <property type="match status" value="1"/>
</dbReference>
<dbReference type="InterPro" id="IPR017850">
    <property type="entry name" value="Alkaline_phosphatase_core_sf"/>
</dbReference>
<organism evidence="6 7">
    <name type="scientific">Leucobacter coleopterorum</name>
    <dbReference type="NCBI Taxonomy" id="2714933"/>
    <lineage>
        <taxon>Bacteria</taxon>
        <taxon>Bacillati</taxon>
        <taxon>Actinomycetota</taxon>
        <taxon>Actinomycetes</taxon>
        <taxon>Micrococcales</taxon>
        <taxon>Microbacteriaceae</taxon>
        <taxon>Leucobacter</taxon>
    </lineage>
</organism>
<keyword evidence="2" id="KW-0479">Metal-binding</keyword>
<dbReference type="Pfam" id="PF00884">
    <property type="entry name" value="Sulfatase"/>
    <property type="match status" value="1"/>
</dbReference>